<dbReference type="AlphaFoldDB" id="A0A0H3C4I4"/>
<dbReference type="OrthoDB" id="9807407at2"/>
<proteinExistence type="predicted"/>
<protein>
    <submittedName>
        <fullName evidence="1">Glyoxalase family protein</fullName>
    </submittedName>
</protein>
<dbReference type="EMBL" id="CP001340">
    <property type="protein sequence ID" value="ACL93579.1"/>
    <property type="molecule type" value="Genomic_DNA"/>
</dbReference>
<dbReference type="Gene3D" id="3.10.180.10">
    <property type="entry name" value="2,3-Dihydroxybiphenyl 1,2-Dioxygenase, domain 1"/>
    <property type="match status" value="1"/>
</dbReference>
<dbReference type="PhylomeDB" id="A0A0H3C4I4"/>
<dbReference type="SMR" id="A0A0H3C4I4"/>
<name>A0A0H3C4I4_CAUVN</name>
<dbReference type="Proteomes" id="UP000001364">
    <property type="component" value="Chromosome"/>
</dbReference>
<dbReference type="PANTHER" id="PTHR35006:SF1">
    <property type="entry name" value="BLL2941 PROTEIN"/>
    <property type="match status" value="1"/>
</dbReference>
<keyword evidence="2" id="KW-1185">Reference proteome</keyword>
<organism evidence="1 2">
    <name type="scientific">Caulobacter vibrioides (strain NA1000 / CB15N)</name>
    <name type="common">Caulobacter crescentus</name>
    <dbReference type="NCBI Taxonomy" id="565050"/>
    <lineage>
        <taxon>Bacteria</taxon>
        <taxon>Pseudomonadati</taxon>
        <taxon>Pseudomonadota</taxon>
        <taxon>Alphaproteobacteria</taxon>
        <taxon>Caulobacterales</taxon>
        <taxon>Caulobacteraceae</taxon>
        <taxon>Caulobacter</taxon>
    </lineage>
</organism>
<evidence type="ECO:0000313" key="1">
    <source>
        <dbReference type="EMBL" id="ACL93579.1"/>
    </source>
</evidence>
<dbReference type="KEGG" id="ccs:CCNA_00112"/>
<dbReference type="PATRIC" id="fig|565050.3.peg.111"/>
<dbReference type="RefSeq" id="YP_002515487.1">
    <property type="nucleotide sequence ID" value="NC_011916.1"/>
</dbReference>
<gene>
    <name evidence="1" type="ordered locus">CCNA_00112</name>
</gene>
<dbReference type="InterPro" id="IPR029068">
    <property type="entry name" value="Glyas_Bleomycin-R_OHBP_Dase"/>
</dbReference>
<dbReference type="RefSeq" id="WP_010918002.1">
    <property type="nucleotide sequence ID" value="NC_011916.1"/>
</dbReference>
<evidence type="ECO:0000313" key="2">
    <source>
        <dbReference type="Proteomes" id="UP000001364"/>
    </source>
</evidence>
<reference evidence="1 2" key="1">
    <citation type="journal article" date="2010" name="J. Bacteriol.">
        <title>The genetic basis of laboratory adaptation in Caulobacter crescentus.</title>
        <authorList>
            <person name="Marks M.E."/>
            <person name="Castro-Rojas C.M."/>
            <person name="Teiling C."/>
            <person name="Du L."/>
            <person name="Kapatral V."/>
            <person name="Walunas T.L."/>
            <person name="Crosson S."/>
        </authorList>
    </citation>
    <scope>NUCLEOTIDE SEQUENCE [LARGE SCALE GENOMIC DNA]</scope>
    <source>
        <strain evidence="2">NA1000 / CB15N</strain>
    </source>
</reference>
<dbReference type="GeneID" id="7332366"/>
<dbReference type="HOGENOM" id="CLU_046006_6_0_5"/>
<accession>A0A0H3C4I4</accession>
<dbReference type="CDD" id="cd07262">
    <property type="entry name" value="VOC_like"/>
    <property type="match status" value="1"/>
</dbReference>
<dbReference type="PANTHER" id="PTHR35006">
    <property type="entry name" value="GLYOXALASE FAMILY PROTEIN (AFU_ORTHOLOGUE AFUA_5G14830)"/>
    <property type="match status" value="1"/>
</dbReference>
<sequence length="129" mass="13409">MAALAYATVGSNRLEEAKVFYDALLGAVGIPPLFDHPSGGRVYGVGAPNFAVLGPFDGAPATVGNGAMFAFRFDTRAEVDLFHATALSLGGTCEGAPGERGPGWWFCYVRDLDGNKLCAHCLATPGADQ</sequence>
<dbReference type="SUPFAM" id="SSF54593">
    <property type="entry name" value="Glyoxalase/Bleomycin resistance protein/Dihydroxybiphenyl dioxygenase"/>
    <property type="match status" value="1"/>
</dbReference>